<proteinExistence type="predicted"/>
<protein>
    <recommendedName>
        <fullName evidence="3">VCBS repeat-containing protein</fullName>
    </recommendedName>
</protein>
<dbReference type="Proteomes" id="UP000824366">
    <property type="component" value="Chromosome"/>
</dbReference>
<organism evidence="1 2">
    <name type="scientific">Rhodoferax lithotrophicus</name>
    <dbReference type="NCBI Taxonomy" id="2798804"/>
    <lineage>
        <taxon>Bacteria</taxon>
        <taxon>Pseudomonadati</taxon>
        <taxon>Pseudomonadota</taxon>
        <taxon>Betaproteobacteria</taxon>
        <taxon>Burkholderiales</taxon>
        <taxon>Comamonadaceae</taxon>
        <taxon>Rhodoferax</taxon>
    </lineage>
</organism>
<evidence type="ECO:0000313" key="1">
    <source>
        <dbReference type="EMBL" id="BCO26453.1"/>
    </source>
</evidence>
<gene>
    <name evidence="1" type="ORF">MIZ03_1336</name>
</gene>
<name>A0ABN6D905_9BURK</name>
<evidence type="ECO:0008006" key="3">
    <source>
        <dbReference type="Google" id="ProtNLM"/>
    </source>
</evidence>
<dbReference type="PANTHER" id="PTHR39431">
    <property type="entry name" value="FRPA/C-RELATED PROTEIN"/>
    <property type="match status" value="1"/>
</dbReference>
<evidence type="ECO:0000313" key="2">
    <source>
        <dbReference type="Proteomes" id="UP000824366"/>
    </source>
</evidence>
<dbReference type="RefSeq" id="WP_223909932.1">
    <property type="nucleotide sequence ID" value="NZ_AP024238.1"/>
</dbReference>
<accession>A0ABN6D905</accession>
<reference evidence="1 2" key="1">
    <citation type="journal article" date="2021" name="Microbiol. Spectr.">
        <title>A Single Bacterium Capable of Oxidation and Reduction of Iron at Circumneutral pH.</title>
        <authorList>
            <person name="Kato S."/>
            <person name="Ohkuma M."/>
        </authorList>
    </citation>
    <scope>NUCLEOTIDE SEQUENCE [LARGE SCALE GENOMIC DNA]</scope>
    <source>
        <strain evidence="1 2">MIZ03</strain>
    </source>
</reference>
<keyword evidence="2" id="KW-1185">Reference proteome</keyword>
<dbReference type="PANTHER" id="PTHR39431:SF1">
    <property type="entry name" value="FRPA_C-RELATED PROTEIN"/>
    <property type="match status" value="1"/>
</dbReference>
<sequence length="361" mass="38534">MKITQSTVALQSQHAIASLRSQQSTLRAWVGNRRPDFEGARKGANLGASAWVSLSTQAMARTRAQVASAVAADVDAVESSNDTVRNDPRLRLLMDMVEAITGRPVKVFDSRELQLANHIEAPASLSVPAASVASTPARTPAGWGVELDTRVTLAESETTQVSAQGVVQTADGQQINFTLQLEMHRAFVQTSTTALRAGDVVRQDPLVINFDGAGVELSDTPFTFDLNADGQTENIAFVTGGSGFLALDKNADGRINNGTELFGTRSGDGFADLAQYDQDGNQWIDEGDAVYSQLRVWQRDANGHDQLQSLAQSGVGALYLGRVASPFSVKTSSNQTLGQVRSTGVFLYESGQTGSLQQVDL</sequence>
<dbReference type="EMBL" id="AP024238">
    <property type="protein sequence ID" value="BCO26453.1"/>
    <property type="molecule type" value="Genomic_DNA"/>
</dbReference>